<feature type="region of interest" description="Disordered" evidence="1">
    <location>
        <begin position="65"/>
        <end position="88"/>
    </location>
</feature>
<dbReference type="AlphaFoldDB" id="A0A914LHR3"/>
<keyword evidence="2" id="KW-0472">Membrane</keyword>
<evidence type="ECO:0000256" key="2">
    <source>
        <dbReference type="SAM" id="Phobius"/>
    </source>
</evidence>
<accession>A0A914LHR3</accession>
<evidence type="ECO:0000313" key="4">
    <source>
        <dbReference type="WBParaSite" id="Minc3s00513g13569"/>
    </source>
</evidence>
<sequence>MAYATKYYDYQVAIIFLILLAGMALLALVVGAIYFICVVNMRNNKKGTTGFSRYPSARSTVRSSRFEEWPSHQRQQTQTFPQQQQQYSPHFEGIGPQTMGGMVPTSQGQQMGSYPSPQQFPVVQELQPDYFQQQVILNFIVSSRIAVFGPGRRSSIFRANIRGPVRPFETNRAATLGPITQTTVYQYDQQQPRISASYHMSSV</sequence>
<evidence type="ECO:0000313" key="3">
    <source>
        <dbReference type="Proteomes" id="UP000887563"/>
    </source>
</evidence>
<keyword evidence="2" id="KW-1133">Transmembrane helix</keyword>
<keyword evidence="2" id="KW-0812">Transmembrane</keyword>
<dbReference type="WBParaSite" id="Minc3s00513g13569">
    <property type="protein sequence ID" value="Minc3s00513g13569"/>
    <property type="gene ID" value="Minc3s00513g13569"/>
</dbReference>
<feature type="transmembrane region" description="Helical" evidence="2">
    <location>
        <begin position="12"/>
        <end position="36"/>
    </location>
</feature>
<keyword evidence="3" id="KW-1185">Reference proteome</keyword>
<protein>
    <submittedName>
        <fullName evidence="4">Uncharacterized protein</fullName>
    </submittedName>
</protein>
<proteinExistence type="predicted"/>
<dbReference type="Proteomes" id="UP000887563">
    <property type="component" value="Unplaced"/>
</dbReference>
<reference evidence="4" key="1">
    <citation type="submission" date="2022-11" db="UniProtKB">
        <authorList>
            <consortium name="WormBaseParasite"/>
        </authorList>
    </citation>
    <scope>IDENTIFICATION</scope>
</reference>
<organism evidence="3 4">
    <name type="scientific">Meloidogyne incognita</name>
    <name type="common">Southern root-knot nematode worm</name>
    <name type="synonym">Oxyuris incognita</name>
    <dbReference type="NCBI Taxonomy" id="6306"/>
    <lineage>
        <taxon>Eukaryota</taxon>
        <taxon>Metazoa</taxon>
        <taxon>Ecdysozoa</taxon>
        <taxon>Nematoda</taxon>
        <taxon>Chromadorea</taxon>
        <taxon>Rhabditida</taxon>
        <taxon>Tylenchina</taxon>
        <taxon>Tylenchomorpha</taxon>
        <taxon>Tylenchoidea</taxon>
        <taxon>Meloidogynidae</taxon>
        <taxon>Meloidogyninae</taxon>
        <taxon>Meloidogyne</taxon>
        <taxon>Meloidogyne incognita group</taxon>
    </lineage>
</organism>
<evidence type="ECO:0000256" key="1">
    <source>
        <dbReference type="SAM" id="MobiDB-lite"/>
    </source>
</evidence>
<name>A0A914LHR3_MELIC</name>
<feature type="compositionally biased region" description="Low complexity" evidence="1">
    <location>
        <begin position="73"/>
        <end position="86"/>
    </location>
</feature>